<evidence type="ECO:0000256" key="3">
    <source>
        <dbReference type="ARBA" id="ARBA00023004"/>
    </source>
</evidence>
<accession>A0ABT1XHL6</accession>
<dbReference type="InterPro" id="IPR030999">
    <property type="entry name" value="Thiosulf_SoxX"/>
</dbReference>
<organism evidence="7 8">
    <name type="scientific">Limnobacter parvus</name>
    <dbReference type="NCBI Taxonomy" id="2939690"/>
    <lineage>
        <taxon>Bacteria</taxon>
        <taxon>Pseudomonadati</taxon>
        <taxon>Pseudomonadota</taxon>
        <taxon>Betaproteobacteria</taxon>
        <taxon>Burkholderiales</taxon>
        <taxon>Burkholderiaceae</taxon>
        <taxon>Limnobacter</taxon>
    </lineage>
</organism>
<evidence type="ECO:0000256" key="2">
    <source>
        <dbReference type="ARBA" id="ARBA00022723"/>
    </source>
</evidence>
<dbReference type="PROSITE" id="PS51257">
    <property type="entry name" value="PROKAR_LIPOPROTEIN"/>
    <property type="match status" value="1"/>
</dbReference>
<evidence type="ECO:0000313" key="8">
    <source>
        <dbReference type="Proteomes" id="UP001165267"/>
    </source>
</evidence>
<reference evidence="7" key="1">
    <citation type="submission" date="2022-07" db="EMBL/GenBank/DDBJ databases">
        <authorList>
            <person name="Xamxidin M."/>
        </authorList>
    </citation>
    <scope>NUCLEOTIDE SEQUENCE</scope>
    <source>
        <strain evidence="7">YS8-69</strain>
    </source>
</reference>
<dbReference type="SUPFAM" id="SSF46626">
    <property type="entry name" value="Cytochrome c"/>
    <property type="match status" value="1"/>
</dbReference>
<evidence type="ECO:0000256" key="1">
    <source>
        <dbReference type="ARBA" id="ARBA00022617"/>
    </source>
</evidence>
<dbReference type="PROSITE" id="PS51007">
    <property type="entry name" value="CYTC"/>
    <property type="match status" value="1"/>
</dbReference>
<keyword evidence="5" id="KW-0732">Signal</keyword>
<evidence type="ECO:0000313" key="7">
    <source>
        <dbReference type="EMBL" id="MCR2746781.1"/>
    </source>
</evidence>
<keyword evidence="8" id="KW-1185">Reference proteome</keyword>
<evidence type="ECO:0000256" key="4">
    <source>
        <dbReference type="PROSITE-ProRule" id="PRU00433"/>
    </source>
</evidence>
<evidence type="ECO:0000256" key="5">
    <source>
        <dbReference type="SAM" id="SignalP"/>
    </source>
</evidence>
<keyword evidence="1 4" id="KW-0349">Heme</keyword>
<feature type="signal peptide" evidence="5">
    <location>
        <begin position="1"/>
        <end position="22"/>
    </location>
</feature>
<dbReference type="Proteomes" id="UP001165267">
    <property type="component" value="Unassembled WGS sequence"/>
</dbReference>
<keyword evidence="2 4" id="KW-0479">Metal-binding</keyword>
<feature type="chain" id="PRO_5046900517" evidence="5">
    <location>
        <begin position="23"/>
        <end position="217"/>
    </location>
</feature>
<dbReference type="InterPro" id="IPR036909">
    <property type="entry name" value="Cyt_c-like_dom_sf"/>
</dbReference>
<dbReference type="RefSeq" id="WP_257511995.1">
    <property type="nucleotide sequence ID" value="NZ_JANKHG010000017.1"/>
</dbReference>
<name>A0ABT1XHL6_9BURK</name>
<dbReference type="EMBL" id="JANKHG010000017">
    <property type="protein sequence ID" value="MCR2746781.1"/>
    <property type="molecule type" value="Genomic_DNA"/>
</dbReference>
<dbReference type="InterPro" id="IPR009056">
    <property type="entry name" value="Cyt_c-like_dom"/>
</dbReference>
<protein>
    <submittedName>
        <fullName evidence="7">Sulfur oxidation c-type cytochrome SoxX</fullName>
    </submittedName>
</protein>
<proteinExistence type="predicted"/>
<dbReference type="NCBIfam" id="TIGR04485">
    <property type="entry name" value="thiosulf_SoxX"/>
    <property type="match status" value="1"/>
</dbReference>
<evidence type="ECO:0000259" key="6">
    <source>
        <dbReference type="PROSITE" id="PS51007"/>
    </source>
</evidence>
<dbReference type="Gene3D" id="1.10.760.10">
    <property type="entry name" value="Cytochrome c-like domain"/>
    <property type="match status" value="1"/>
</dbReference>
<sequence>MRITFKNSAGVLLLAVSGALIGGCANTESRPEVAEPTDEEIKQLMISSFKEKGIAKLDRVNQTELQKACSLAESDPGSLTDAKRVKLQEAALAAVKFPVDGKYLGDWKAGEKLAQTGVGFQFSDKEGTAAGGNCYACHQLAPEELSYGNLGPSLYQYGKLRGNSEEIMKYTWVKIWNSHAYNACSNMPRFGAEGILTETQMKDAMALLLSPDSPVNK</sequence>
<comment type="caution">
    <text evidence="7">The sequence shown here is derived from an EMBL/GenBank/DDBJ whole genome shotgun (WGS) entry which is preliminary data.</text>
</comment>
<feature type="domain" description="Cytochrome c" evidence="6">
    <location>
        <begin position="105"/>
        <end position="212"/>
    </location>
</feature>
<gene>
    <name evidence="7" type="primary">soxX</name>
    <name evidence="7" type="ORF">NSP04_08980</name>
</gene>
<keyword evidence="3 4" id="KW-0408">Iron</keyword>